<dbReference type="EMBL" id="JACCFJ010000001">
    <property type="protein sequence ID" value="NYI83129.1"/>
    <property type="molecule type" value="Genomic_DNA"/>
</dbReference>
<dbReference type="EC" id="3.1.27.3" evidence="3"/>
<dbReference type="AlphaFoldDB" id="A0A853AJ59"/>
<name>A0A853AJ59_9PSEU</name>
<organism evidence="3 4">
    <name type="scientific">Saccharopolyspora hordei</name>
    <dbReference type="NCBI Taxonomy" id="1838"/>
    <lineage>
        <taxon>Bacteria</taxon>
        <taxon>Bacillati</taxon>
        <taxon>Actinomycetota</taxon>
        <taxon>Actinomycetes</taxon>
        <taxon>Pseudonocardiales</taxon>
        <taxon>Pseudonocardiaceae</taxon>
        <taxon>Saccharopolyspora</taxon>
    </lineage>
</organism>
<evidence type="ECO:0000256" key="2">
    <source>
        <dbReference type="ARBA" id="ARBA00022801"/>
    </source>
</evidence>
<keyword evidence="1" id="KW-0540">Nuclease</keyword>
<dbReference type="InterPro" id="IPR000026">
    <property type="entry name" value="N1-like"/>
</dbReference>
<proteinExistence type="predicted"/>
<gene>
    <name evidence="3" type="ORF">HNR68_001759</name>
</gene>
<keyword evidence="2 3" id="KW-0378">Hydrolase</keyword>
<sequence length="142" mass="15201">MMRITSKTVQLLLAGLLAVVGLVGFSTGAVSAPVTAPVAVQAPCGDTSGFEKVNLSDLPAEAAETVDLIQQGGPFPYPQDGTVFENREGILPDCETGYYHEYTVETPGSDDRGARRFVVGEGGEYFYTDDHYESFKLTDINA</sequence>
<evidence type="ECO:0000313" key="4">
    <source>
        <dbReference type="Proteomes" id="UP000587002"/>
    </source>
</evidence>
<dbReference type="GO" id="GO:0016787">
    <property type="term" value="F:hydrolase activity"/>
    <property type="evidence" value="ECO:0007669"/>
    <property type="project" value="UniProtKB-KW"/>
</dbReference>
<dbReference type="RefSeq" id="WP_179719394.1">
    <property type="nucleotide sequence ID" value="NZ_BAABFH010000001.1"/>
</dbReference>
<reference evidence="3 4" key="1">
    <citation type="submission" date="2020-07" db="EMBL/GenBank/DDBJ databases">
        <title>Sequencing the genomes of 1000 actinobacteria strains.</title>
        <authorList>
            <person name="Klenk H.-P."/>
        </authorList>
    </citation>
    <scope>NUCLEOTIDE SEQUENCE [LARGE SCALE GENOMIC DNA]</scope>
    <source>
        <strain evidence="3 4">DSM 44065</strain>
    </source>
</reference>
<evidence type="ECO:0000256" key="1">
    <source>
        <dbReference type="ARBA" id="ARBA00022722"/>
    </source>
</evidence>
<comment type="caution">
    <text evidence="3">The sequence shown here is derived from an EMBL/GenBank/DDBJ whole genome shotgun (WGS) entry which is preliminary data.</text>
</comment>
<protein>
    <submittedName>
        <fullName evidence="3">Ribonuclease T1</fullName>
        <ecNumber evidence="3">3.1.27.3</ecNumber>
    </submittedName>
</protein>
<dbReference type="InterPro" id="IPR016191">
    <property type="entry name" value="Ribonuclease/ribotoxin"/>
</dbReference>
<dbReference type="GO" id="GO:0004521">
    <property type="term" value="F:RNA endonuclease activity"/>
    <property type="evidence" value="ECO:0007669"/>
    <property type="project" value="InterPro"/>
</dbReference>
<keyword evidence="4" id="KW-1185">Reference proteome</keyword>
<dbReference type="Pfam" id="PF00545">
    <property type="entry name" value="Ribonuclease"/>
    <property type="match status" value="1"/>
</dbReference>
<dbReference type="CDD" id="cd00607">
    <property type="entry name" value="RNase_Sa"/>
    <property type="match status" value="1"/>
</dbReference>
<evidence type="ECO:0000313" key="3">
    <source>
        <dbReference type="EMBL" id="NYI83129.1"/>
    </source>
</evidence>
<dbReference type="Gene3D" id="3.10.450.30">
    <property type="entry name" value="Microbial ribonucleases"/>
    <property type="match status" value="1"/>
</dbReference>
<dbReference type="SUPFAM" id="SSF53933">
    <property type="entry name" value="Microbial ribonucleases"/>
    <property type="match status" value="1"/>
</dbReference>
<dbReference type="Proteomes" id="UP000587002">
    <property type="component" value="Unassembled WGS sequence"/>
</dbReference>
<accession>A0A853AJ59</accession>
<dbReference type="GO" id="GO:0003723">
    <property type="term" value="F:RNA binding"/>
    <property type="evidence" value="ECO:0007669"/>
    <property type="project" value="InterPro"/>
</dbReference>